<dbReference type="EMBL" id="DVOO01000003">
    <property type="protein sequence ID" value="HIV24304.1"/>
    <property type="molecule type" value="Genomic_DNA"/>
</dbReference>
<dbReference type="InterPro" id="IPR008964">
    <property type="entry name" value="Invasin/intimin_cell_adhesion"/>
</dbReference>
<feature type="signal peptide" evidence="2">
    <location>
        <begin position="1"/>
        <end position="24"/>
    </location>
</feature>
<dbReference type="SUPFAM" id="SSF55816">
    <property type="entry name" value="5'-nucleotidase (syn. UDP-sugar hydrolase), C-terminal domain"/>
    <property type="match status" value="1"/>
</dbReference>
<dbReference type="AlphaFoldDB" id="A0A9D1P219"/>
<proteinExistence type="inferred from homology"/>
<dbReference type="SUPFAM" id="SSF56300">
    <property type="entry name" value="Metallo-dependent phosphatases"/>
    <property type="match status" value="1"/>
</dbReference>
<dbReference type="PANTHER" id="PTHR11575">
    <property type="entry name" value="5'-NUCLEOTIDASE-RELATED"/>
    <property type="match status" value="1"/>
</dbReference>
<comment type="caution">
    <text evidence="7">The sequence shown here is derived from an EMBL/GenBank/DDBJ whole genome shotgun (WGS) entry which is preliminary data.</text>
</comment>
<feature type="chain" id="PRO_5039756813" evidence="2">
    <location>
        <begin position="25"/>
        <end position="754"/>
    </location>
</feature>
<dbReference type="SUPFAM" id="SSF49373">
    <property type="entry name" value="Invasin/intimin cell-adhesion fragments"/>
    <property type="match status" value="1"/>
</dbReference>
<comment type="similarity">
    <text evidence="2">Belongs to the 5'-nucleotidase family.</text>
</comment>
<keyword evidence="4" id="KW-0472">Membrane</keyword>
<gene>
    <name evidence="7" type="ORF">IAB71_00715</name>
</gene>
<reference evidence="7" key="1">
    <citation type="submission" date="2020-10" db="EMBL/GenBank/DDBJ databases">
        <authorList>
            <person name="Gilroy R."/>
        </authorList>
    </citation>
    <scope>NUCLEOTIDE SEQUENCE</scope>
    <source>
        <strain evidence="7">CHK188-20938</strain>
    </source>
</reference>
<evidence type="ECO:0000313" key="8">
    <source>
        <dbReference type="Proteomes" id="UP000824169"/>
    </source>
</evidence>
<feature type="compositionally biased region" description="Polar residues" evidence="3">
    <location>
        <begin position="705"/>
        <end position="715"/>
    </location>
</feature>
<reference evidence="7" key="2">
    <citation type="journal article" date="2021" name="PeerJ">
        <title>Extensive microbial diversity within the chicken gut microbiome revealed by metagenomics and culture.</title>
        <authorList>
            <person name="Gilroy R."/>
            <person name="Ravi A."/>
            <person name="Getino M."/>
            <person name="Pursley I."/>
            <person name="Horton D.L."/>
            <person name="Alikhan N.F."/>
            <person name="Baker D."/>
            <person name="Gharbi K."/>
            <person name="Hall N."/>
            <person name="Watson M."/>
            <person name="Adriaenssens E.M."/>
            <person name="Foster-Nyarko E."/>
            <person name="Jarju S."/>
            <person name="Secka A."/>
            <person name="Antonio M."/>
            <person name="Oren A."/>
            <person name="Chaudhuri R.R."/>
            <person name="La Ragione R."/>
            <person name="Hildebrand F."/>
            <person name="Pallen M.J."/>
        </authorList>
    </citation>
    <scope>NUCLEOTIDE SEQUENCE</scope>
    <source>
        <strain evidence="7">CHK188-20938</strain>
    </source>
</reference>
<dbReference type="Pfam" id="PF02872">
    <property type="entry name" value="5_nucleotid_C"/>
    <property type="match status" value="1"/>
</dbReference>
<feature type="compositionally biased region" description="Low complexity" evidence="3">
    <location>
        <begin position="41"/>
        <end position="50"/>
    </location>
</feature>
<feature type="region of interest" description="Disordered" evidence="3">
    <location>
        <begin position="27"/>
        <end position="50"/>
    </location>
</feature>
<keyword evidence="2" id="KW-0378">Hydrolase</keyword>
<keyword evidence="4" id="KW-1133">Transmembrane helix</keyword>
<dbReference type="InterPro" id="IPR006179">
    <property type="entry name" value="5_nucleotidase/apyrase"/>
</dbReference>
<keyword evidence="4" id="KW-0812">Transmembrane</keyword>
<dbReference type="Gene3D" id="3.60.21.10">
    <property type="match status" value="1"/>
</dbReference>
<dbReference type="InterPro" id="IPR008334">
    <property type="entry name" value="5'-Nucleotdase_C"/>
</dbReference>
<evidence type="ECO:0000313" key="7">
    <source>
        <dbReference type="EMBL" id="HIV24304.1"/>
    </source>
</evidence>
<keyword evidence="1 2" id="KW-0732">Signal</keyword>
<organism evidence="7 8">
    <name type="scientific">Candidatus Scatomonas pullistercoris</name>
    <dbReference type="NCBI Taxonomy" id="2840920"/>
    <lineage>
        <taxon>Bacteria</taxon>
        <taxon>Bacillati</taxon>
        <taxon>Bacillota</taxon>
        <taxon>Clostridia</taxon>
        <taxon>Lachnospirales</taxon>
        <taxon>Lachnospiraceae</taxon>
        <taxon>Lachnospiraceae incertae sedis</taxon>
        <taxon>Candidatus Scatomonas</taxon>
    </lineage>
</organism>
<dbReference type="GO" id="GO:0000166">
    <property type="term" value="F:nucleotide binding"/>
    <property type="evidence" value="ECO:0007669"/>
    <property type="project" value="UniProtKB-KW"/>
</dbReference>
<feature type="compositionally biased region" description="Low complexity" evidence="3">
    <location>
        <begin position="681"/>
        <end position="704"/>
    </location>
</feature>
<dbReference type="Proteomes" id="UP000824169">
    <property type="component" value="Unassembled WGS sequence"/>
</dbReference>
<dbReference type="GO" id="GO:0016787">
    <property type="term" value="F:hydrolase activity"/>
    <property type="evidence" value="ECO:0007669"/>
    <property type="project" value="UniProtKB-KW"/>
</dbReference>
<dbReference type="PRINTS" id="PR01607">
    <property type="entry name" value="APYRASEFAMLY"/>
</dbReference>
<dbReference type="GO" id="GO:0030288">
    <property type="term" value="C:outer membrane-bounded periplasmic space"/>
    <property type="evidence" value="ECO:0007669"/>
    <property type="project" value="TreeGrafter"/>
</dbReference>
<dbReference type="InterPro" id="IPR029052">
    <property type="entry name" value="Metallo-depent_PP-like"/>
</dbReference>
<dbReference type="InterPro" id="IPR004843">
    <property type="entry name" value="Calcineurin-like_PHP"/>
</dbReference>
<keyword evidence="2" id="KW-0547">Nucleotide-binding</keyword>
<dbReference type="Pfam" id="PF00149">
    <property type="entry name" value="Metallophos"/>
    <property type="match status" value="1"/>
</dbReference>
<evidence type="ECO:0000259" key="6">
    <source>
        <dbReference type="Pfam" id="PF02872"/>
    </source>
</evidence>
<accession>A0A9D1P219</accession>
<name>A0A9D1P219_9FIRM</name>
<feature type="domain" description="5'-Nucleotidase C-terminal" evidence="6">
    <location>
        <begin position="361"/>
        <end position="526"/>
    </location>
</feature>
<dbReference type="Gene3D" id="3.90.780.10">
    <property type="entry name" value="5'-Nucleotidase, C-terminal domain"/>
    <property type="match status" value="1"/>
</dbReference>
<evidence type="ECO:0000259" key="5">
    <source>
        <dbReference type="Pfam" id="PF00149"/>
    </source>
</evidence>
<sequence length="754" mass="79067">MKRRNIAVLLAAVLTFGSAGSVFAEEPADTAAAEAEEQTETEAGAGDTEGAEGQIVIYHTNDSHGYLSGSDSVVGIDQVAGLKNADPESILVDAGDATQGLPLASLTQGSDVIELMNLAGYDLMTAGNHEFDFGTEQFLYNASLAEFPVLAANVYRDGSPLLAGVPEGNNGCHTVIERNGIRIGFFGLTTVQTATATNPEGIRGLEFQDEVETAKKEIDELEAAGADVIIAVCHLGDADAPCTSEELAGALTGDYQDKVDVIIDGHSHTVENEEVNGITIVQTGCNMAAVGKLTLDVSGEDVTAAEELLTAADLAEAGVQADPEVTAKLAEIEASQAELLEEELGQIGTTLWAGWIGNIAPVRLEETNYGNFAADALKSAAESFQSSAGGDMPVVAVENGGGIREAVYNGTVTKGDLIATFPFSNTLYMKVVTPQILYQAMEVSGSSLDGQDPETGMMLQQSISGGFLQISGFRVVFNPDAEQGNRVTSITLDGQSEPLDRNDTSTQILMVSNNYIMNGGNSYTMLGSLPKYGEAGGELEAIESYLQQCLADGTMERYAGTQGRILMRGNAYQGGTYTVTLRIQDESGSPLAGQALSYRVDGGERVNGVTDAEGLLKIELTEGAHGIRLADSQQEVYVSNYSGLGLQEDALREFPALTFLADGSCDPVPEPTEEPTPEPTEPTQEPTGTPAVTQQPTGTETTVTKSPSRNSQTTVKPAATGDMGYGSAAVLLPAALVGILLLAVIRKRHAGFRS</sequence>
<feature type="region of interest" description="Disordered" evidence="3">
    <location>
        <begin position="662"/>
        <end position="719"/>
    </location>
</feature>
<dbReference type="InterPro" id="IPR036907">
    <property type="entry name" value="5'-Nucleotdase_C_sf"/>
</dbReference>
<feature type="transmembrane region" description="Helical" evidence="4">
    <location>
        <begin position="723"/>
        <end position="745"/>
    </location>
</feature>
<evidence type="ECO:0000256" key="4">
    <source>
        <dbReference type="SAM" id="Phobius"/>
    </source>
</evidence>
<evidence type="ECO:0000256" key="3">
    <source>
        <dbReference type="SAM" id="MobiDB-lite"/>
    </source>
</evidence>
<feature type="domain" description="Calcineurin-like phosphoesterase" evidence="5">
    <location>
        <begin position="56"/>
        <end position="269"/>
    </location>
</feature>
<dbReference type="GO" id="GO:0009166">
    <property type="term" value="P:nucleotide catabolic process"/>
    <property type="evidence" value="ECO:0007669"/>
    <property type="project" value="InterPro"/>
</dbReference>
<dbReference type="PANTHER" id="PTHR11575:SF24">
    <property type="entry name" value="5'-NUCLEOTIDASE"/>
    <property type="match status" value="1"/>
</dbReference>
<protein>
    <submittedName>
        <fullName evidence="7">5'-nucleotidase C-terminal domain-containing protein</fullName>
    </submittedName>
</protein>
<evidence type="ECO:0000256" key="2">
    <source>
        <dbReference type="RuleBase" id="RU362119"/>
    </source>
</evidence>
<evidence type="ECO:0000256" key="1">
    <source>
        <dbReference type="ARBA" id="ARBA00022729"/>
    </source>
</evidence>